<accession>A0A3S1CFF0</accession>
<reference evidence="6" key="1">
    <citation type="submission" date="2018-12" db="EMBL/GenBank/DDBJ databases">
        <authorList>
            <person name="Will S."/>
            <person name="Neumann-Schaal M."/>
            <person name="Henke P."/>
        </authorList>
    </citation>
    <scope>NUCLEOTIDE SEQUENCE</scope>
    <source>
        <strain evidence="6">PCC 7102</strain>
    </source>
</reference>
<comment type="caution">
    <text evidence="6">The sequence shown here is derived from an EMBL/GenBank/DDBJ whole genome shotgun (WGS) entry which is preliminary data.</text>
</comment>
<evidence type="ECO:0000256" key="2">
    <source>
        <dbReference type="ARBA" id="ARBA00023054"/>
    </source>
</evidence>
<evidence type="ECO:0000256" key="4">
    <source>
        <dbReference type="SAM" id="Phobius"/>
    </source>
</evidence>
<feature type="coiled-coil region" evidence="3">
    <location>
        <begin position="191"/>
        <end position="256"/>
    </location>
</feature>
<dbReference type="GO" id="GO:0030313">
    <property type="term" value="C:cell envelope"/>
    <property type="evidence" value="ECO:0007669"/>
    <property type="project" value="UniProtKB-SubCell"/>
</dbReference>
<feature type="domain" description="Multidrug resistance protein MdtA-like alpha-helical hairpin" evidence="5">
    <location>
        <begin position="192"/>
        <end position="251"/>
    </location>
</feature>
<evidence type="ECO:0000259" key="5">
    <source>
        <dbReference type="Pfam" id="PF25876"/>
    </source>
</evidence>
<keyword evidence="4" id="KW-1133">Transmembrane helix</keyword>
<gene>
    <name evidence="6" type="ORF">DSM106972_075610</name>
</gene>
<dbReference type="InterPro" id="IPR050465">
    <property type="entry name" value="UPF0194_transport"/>
</dbReference>
<dbReference type="RefSeq" id="WP_127085645.1">
    <property type="nucleotide sequence ID" value="NZ_RSCL01000024.1"/>
</dbReference>
<evidence type="ECO:0000256" key="3">
    <source>
        <dbReference type="SAM" id="Coils"/>
    </source>
</evidence>
<feature type="transmembrane region" description="Helical" evidence="4">
    <location>
        <begin position="12"/>
        <end position="33"/>
    </location>
</feature>
<comment type="subcellular location">
    <subcellularLocation>
        <location evidence="1">Cell envelope</location>
    </subcellularLocation>
</comment>
<keyword evidence="4" id="KW-0812">Transmembrane</keyword>
<dbReference type="Proteomes" id="UP000271624">
    <property type="component" value="Unassembled WGS sequence"/>
</dbReference>
<dbReference type="PRINTS" id="PR01490">
    <property type="entry name" value="RTXTOXIND"/>
</dbReference>
<keyword evidence="7" id="KW-1185">Reference proteome</keyword>
<reference evidence="6" key="2">
    <citation type="journal article" date="2019" name="Genome Biol. Evol.">
        <title>Day and night: Metabolic profiles and evolutionary relationships of six axenic non-marine cyanobacteria.</title>
        <authorList>
            <person name="Will S.E."/>
            <person name="Henke P."/>
            <person name="Boedeker C."/>
            <person name="Huang S."/>
            <person name="Brinkmann H."/>
            <person name="Rohde M."/>
            <person name="Jarek M."/>
            <person name="Friedl T."/>
            <person name="Seufert S."/>
            <person name="Schumacher M."/>
            <person name="Overmann J."/>
            <person name="Neumann-Schaal M."/>
            <person name="Petersen J."/>
        </authorList>
    </citation>
    <scope>NUCLEOTIDE SEQUENCE [LARGE SCALE GENOMIC DNA]</scope>
    <source>
        <strain evidence="6">PCC 7102</strain>
    </source>
</reference>
<organism evidence="6 7">
    <name type="scientific">Dulcicalothrix desertica PCC 7102</name>
    <dbReference type="NCBI Taxonomy" id="232991"/>
    <lineage>
        <taxon>Bacteria</taxon>
        <taxon>Bacillati</taxon>
        <taxon>Cyanobacteriota</taxon>
        <taxon>Cyanophyceae</taxon>
        <taxon>Nostocales</taxon>
        <taxon>Calotrichaceae</taxon>
        <taxon>Dulcicalothrix</taxon>
    </lineage>
</organism>
<dbReference type="InterPro" id="IPR058624">
    <property type="entry name" value="MdtA-like_HH"/>
</dbReference>
<dbReference type="Gene3D" id="1.10.287.470">
    <property type="entry name" value="Helix hairpin bin"/>
    <property type="match status" value="1"/>
</dbReference>
<dbReference type="OrthoDB" id="556614at2"/>
<keyword evidence="2 3" id="KW-0175">Coiled coil</keyword>
<sequence>MSFKVSLKSFNGWMVGMMVAATAATGGVLYYGAQQFGLAGKPVEKPVELPPVTKVSALGRLEPEAEIIKLSAPIPLDGDRVARVLVKEGETVKQSQVVAVLDSRARLQDALLVAQKQVSMARAKLAQVQAGAKTGQIQAQKATVARLQAQSVGDKVGQQEIIARLEAQWQGDKQAQLENIARLEAQAQGDRQAQLATISRLEAELNNANSELGRYQQLYNEGAISISLFDGKRLSVETAKQQLNEAQAVLKRIDTTSLRQISEAKAVLRRIDATNSKLLSEARVALNRMGATGNKQISEAEATLNSIAEVRSVDVQAAQTEVDNAIAATKRAETELEQSYIRAPLSGQILKIHTRAGEKIGDNGIADLAQTSQMVAIAEVYQSDIAKIKLGQTAKVTGQAFQGEVKGTVSQIGLQVNRQNTFANQPGENLDRRVVEVKIRIDPEDNSRVAGLTNLQVQTSIDL</sequence>
<keyword evidence="4" id="KW-0472">Membrane</keyword>
<dbReference type="Gene3D" id="2.40.30.170">
    <property type="match status" value="1"/>
</dbReference>
<dbReference type="NCBIfam" id="TIGR02971">
    <property type="entry name" value="heterocyst_DevB"/>
    <property type="match status" value="1"/>
</dbReference>
<dbReference type="SUPFAM" id="SSF111369">
    <property type="entry name" value="HlyD-like secretion proteins"/>
    <property type="match status" value="1"/>
</dbReference>
<evidence type="ECO:0000313" key="7">
    <source>
        <dbReference type="Proteomes" id="UP000271624"/>
    </source>
</evidence>
<evidence type="ECO:0000313" key="6">
    <source>
        <dbReference type="EMBL" id="RUT00433.1"/>
    </source>
</evidence>
<dbReference type="PANTHER" id="PTHR32347:SF27">
    <property type="entry name" value="RND EFFLUX PUMP MEMBRANE FUSION PROTEIN BARREL-SANDWICH DOMAIN-CONTAINING PROTEIN"/>
    <property type="match status" value="1"/>
</dbReference>
<name>A0A3S1CFF0_9CYAN</name>
<dbReference type="Pfam" id="PF25876">
    <property type="entry name" value="HH_MFP_RND"/>
    <property type="match status" value="1"/>
</dbReference>
<dbReference type="PANTHER" id="PTHR32347">
    <property type="entry name" value="EFFLUX SYSTEM COMPONENT YKNX-RELATED"/>
    <property type="match status" value="1"/>
</dbReference>
<dbReference type="AlphaFoldDB" id="A0A3S1CFF0"/>
<dbReference type="InterPro" id="IPR014315">
    <property type="entry name" value="ABC_heterocyst_DevB"/>
</dbReference>
<proteinExistence type="predicted"/>
<protein>
    <submittedName>
        <fullName evidence="6">Hemolysin D</fullName>
    </submittedName>
</protein>
<evidence type="ECO:0000256" key="1">
    <source>
        <dbReference type="ARBA" id="ARBA00004196"/>
    </source>
</evidence>
<dbReference type="EMBL" id="RSCL01000024">
    <property type="protein sequence ID" value="RUT00433.1"/>
    <property type="molecule type" value="Genomic_DNA"/>
</dbReference>